<dbReference type="KEGG" id="mdb:OVN18_08390"/>
<evidence type="ECO:0000256" key="7">
    <source>
        <dbReference type="SAM" id="SignalP"/>
    </source>
</evidence>
<dbReference type="GO" id="GO:0005524">
    <property type="term" value="F:ATP binding"/>
    <property type="evidence" value="ECO:0007669"/>
    <property type="project" value="UniProtKB-KW"/>
</dbReference>
<dbReference type="InterPro" id="IPR010737">
    <property type="entry name" value="4-carb_acid_sugar_kinase_N"/>
</dbReference>
<dbReference type="GO" id="GO:0016301">
    <property type="term" value="F:kinase activity"/>
    <property type="evidence" value="ECO:0007669"/>
    <property type="project" value="UniProtKB-KW"/>
</dbReference>
<dbReference type="Gene3D" id="3.40.980.20">
    <property type="entry name" value="Four-carbon acid sugar kinase, nucleotide binding domain"/>
    <property type="match status" value="1"/>
</dbReference>
<feature type="chain" id="PRO_5038913820" description="Four-carbon acid sugar kinase family protein" evidence="7">
    <location>
        <begin position="20"/>
        <end position="476"/>
    </location>
</feature>
<dbReference type="InterPro" id="IPR042213">
    <property type="entry name" value="NBD_C_sf"/>
</dbReference>
<dbReference type="Pfam" id="PF17042">
    <property type="entry name" value="NBD_C"/>
    <property type="match status" value="1"/>
</dbReference>
<evidence type="ECO:0000259" key="8">
    <source>
        <dbReference type="Pfam" id="PF07005"/>
    </source>
</evidence>
<dbReference type="InterPro" id="IPR037051">
    <property type="entry name" value="4-carb_acid_sugar_kinase_N_sf"/>
</dbReference>
<dbReference type="SUPFAM" id="SSF142764">
    <property type="entry name" value="YgbK-like"/>
    <property type="match status" value="1"/>
</dbReference>
<evidence type="ECO:0000256" key="1">
    <source>
        <dbReference type="ARBA" id="ARBA00005715"/>
    </source>
</evidence>
<keyword evidence="7" id="KW-0732">Signal</keyword>
<evidence type="ECO:0000256" key="4">
    <source>
        <dbReference type="ARBA" id="ARBA00022777"/>
    </source>
</evidence>
<proteinExistence type="inferred from homology"/>
<evidence type="ECO:0008006" key="12">
    <source>
        <dbReference type="Google" id="ProtNLM"/>
    </source>
</evidence>
<protein>
    <recommendedName>
        <fullName evidence="12">Four-carbon acid sugar kinase family protein</fullName>
    </recommendedName>
</protein>
<dbReference type="InterPro" id="IPR031475">
    <property type="entry name" value="NBD_C"/>
</dbReference>
<feature type="domain" description="Four-carbon acid sugar kinase nucleotide binding" evidence="9">
    <location>
        <begin position="296"/>
        <end position="460"/>
    </location>
</feature>
<name>A0A9E8SAE8_9MICO</name>
<evidence type="ECO:0000256" key="3">
    <source>
        <dbReference type="ARBA" id="ARBA00022741"/>
    </source>
</evidence>
<keyword evidence="2" id="KW-0808">Transferase</keyword>
<dbReference type="Gene3D" id="3.40.50.10840">
    <property type="entry name" value="Putative sugar-binding, N-terminal domain"/>
    <property type="match status" value="1"/>
</dbReference>
<evidence type="ECO:0000256" key="5">
    <source>
        <dbReference type="ARBA" id="ARBA00022840"/>
    </source>
</evidence>
<dbReference type="EMBL" id="CP113089">
    <property type="protein sequence ID" value="WAB80587.1"/>
    <property type="molecule type" value="Genomic_DNA"/>
</dbReference>
<feature type="signal peptide" evidence="7">
    <location>
        <begin position="1"/>
        <end position="19"/>
    </location>
</feature>
<keyword evidence="11" id="KW-1185">Reference proteome</keyword>
<comment type="similarity">
    <text evidence="1">Belongs to the four-carbon acid sugar kinase family.</text>
</comment>
<dbReference type="RefSeq" id="WP_267780260.1">
    <property type="nucleotide sequence ID" value="NZ_CP113089.1"/>
</dbReference>
<reference evidence="10" key="1">
    <citation type="submission" date="2022-11" db="EMBL/GenBank/DDBJ databases">
        <title>Description of Microcella daejonensis nov. sp, isolated from riverside soil.</title>
        <authorList>
            <person name="Molina K.M."/>
            <person name="Kim S.B."/>
        </authorList>
    </citation>
    <scope>NUCLEOTIDE SEQUENCE</scope>
    <source>
        <strain evidence="10">MMS21-STM12</strain>
    </source>
</reference>
<gene>
    <name evidence="10" type="ORF">OVN18_08390</name>
</gene>
<evidence type="ECO:0000256" key="2">
    <source>
        <dbReference type="ARBA" id="ARBA00022679"/>
    </source>
</evidence>
<dbReference type="AlphaFoldDB" id="A0A9E8SAE8"/>
<keyword evidence="3" id="KW-0547">Nucleotide-binding</keyword>
<keyword evidence="5" id="KW-0067">ATP-binding</keyword>
<dbReference type="Proteomes" id="UP001164706">
    <property type="component" value="Chromosome"/>
</dbReference>
<evidence type="ECO:0000313" key="11">
    <source>
        <dbReference type="Proteomes" id="UP001164706"/>
    </source>
</evidence>
<evidence type="ECO:0000256" key="6">
    <source>
        <dbReference type="ARBA" id="ARBA00023277"/>
    </source>
</evidence>
<dbReference type="Pfam" id="PF07005">
    <property type="entry name" value="SBD_N"/>
    <property type="match status" value="1"/>
</dbReference>
<evidence type="ECO:0000259" key="9">
    <source>
        <dbReference type="Pfam" id="PF17042"/>
    </source>
</evidence>
<keyword evidence="4" id="KW-0418">Kinase</keyword>
<evidence type="ECO:0000313" key="10">
    <source>
        <dbReference type="EMBL" id="WAB80587.1"/>
    </source>
</evidence>
<organism evidence="10 11">
    <name type="scientific">Microcella daejeonensis</name>
    <dbReference type="NCBI Taxonomy" id="2994971"/>
    <lineage>
        <taxon>Bacteria</taxon>
        <taxon>Bacillati</taxon>
        <taxon>Actinomycetota</taxon>
        <taxon>Actinomycetes</taxon>
        <taxon>Micrococcales</taxon>
        <taxon>Microbacteriaceae</taxon>
        <taxon>Microcella</taxon>
    </lineage>
</organism>
<feature type="domain" description="Four-carbon acid sugar kinase N-terminal" evidence="8">
    <location>
        <begin position="33"/>
        <end position="270"/>
    </location>
</feature>
<accession>A0A9E8SAE8</accession>
<keyword evidence="6" id="KW-0119">Carbohydrate metabolism</keyword>
<sequence>MVSASALIAALPAPLPLSAATVQAAAATSATVVVLDDDPTGTQSVSGLPVLTRWEVADLRWALDQGAAAVYVLTNTRSLDAAEAAARNREVVLAALEAAGGRPLAFASRSDSTLRGHYPLETDVIARTLAEQGQPPVDGVIIVPAFPDAGRVTLHGVHYLRQGDELVPAADTEFAADATFGYRSSALPEWVEEKSGGRIPRDSVAVIDLPTLRTDADAVLAILDAAHDAQPIVVDCLEESDLRALALALIESERRGRRFLYRVGPPFVRARIGLEPHAPLDAGSIPQAEGSTRGGLIVVGSHVSLTTRQLEELQRDRPELAVVEIDVDAVLDPARRAEHLSERTAAAVAALADDSVIVHTTRLLRRTDDADESLRISRAVSGAVVELVRAVLAAAPPRFVIAKGGITSSDVAAHGLEIRHAIVRGPMLPGIVSLWEPVDGPAQGIPYIVFAGNVGDDRSLADVVRTLSPVTEGALA</sequence>